<dbReference type="Proteomes" id="UP001629432">
    <property type="component" value="Unassembled WGS sequence"/>
</dbReference>
<gene>
    <name evidence="2" type="ORF">PQQ63_38605</name>
</gene>
<comment type="caution">
    <text evidence="2">The sequence shown here is derived from an EMBL/GenBank/DDBJ whole genome shotgun (WGS) entry which is preliminary data.</text>
</comment>
<dbReference type="SUPFAM" id="SSF69118">
    <property type="entry name" value="AhpD-like"/>
    <property type="match status" value="1"/>
</dbReference>
<dbReference type="RefSeq" id="WP_408341217.1">
    <property type="nucleotide sequence ID" value="NZ_JAQQCF010000090.1"/>
</dbReference>
<dbReference type="PANTHER" id="PTHR33570:SF10">
    <property type="entry name" value="GAMMA-CARBOXYMUCONOLACTONE DECARBOXYLASE"/>
    <property type="match status" value="1"/>
</dbReference>
<evidence type="ECO:0000313" key="3">
    <source>
        <dbReference type="Proteomes" id="UP001629432"/>
    </source>
</evidence>
<keyword evidence="3" id="KW-1185">Reference proteome</keyword>
<dbReference type="InterPro" id="IPR029032">
    <property type="entry name" value="AhpD-like"/>
</dbReference>
<reference evidence="2 3" key="1">
    <citation type="journal article" date="2024" name="Chem. Sci.">
        <title>Discovery of megapolipeptins by genome mining of a Burkholderiales bacteria collection.</title>
        <authorList>
            <person name="Paulo B.S."/>
            <person name="Recchia M.J.J."/>
            <person name="Lee S."/>
            <person name="Fergusson C.H."/>
            <person name="Romanowski S.B."/>
            <person name="Hernandez A."/>
            <person name="Krull N."/>
            <person name="Liu D.Y."/>
            <person name="Cavanagh H."/>
            <person name="Bos A."/>
            <person name="Gray C.A."/>
            <person name="Murphy B.T."/>
            <person name="Linington R.G."/>
            <person name="Eustaquio A.S."/>
        </authorList>
    </citation>
    <scope>NUCLEOTIDE SEQUENCE [LARGE SCALE GENOMIC DNA]</scope>
    <source>
        <strain evidence="2 3">RL17-338-BIC-A</strain>
    </source>
</reference>
<dbReference type="EMBL" id="JAQQCF010000090">
    <property type="protein sequence ID" value="MFM0642583.1"/>
    <property type="molecule type" value="Genomic_DNA"/>
</dbReference>
<name>A0ABW9E4R3_9BURK</name>
<sequence>MSEIDKNRDLLERFNPDGVRLAKETVHPVFPDLVDKIVSDIYGFAYRRPVLDIKTRHLISLAAISAMGGAENQLRFQLGAALNLGISADEVREVFIQVAVFSGNARAFNAAAVFKEITEETESKK</sequence>
<dbReference type="PANTHER" id="PTHR33570">
    <property type="entry name" value="4-CARBOXYMUCONOLACTONE DECARBOXYLASE FAMILY PROTEIN"/>
    <property type="match status" value="1"/>
</dbReference>
<dbReference type="Pfam" id="PF02627">
    <property type="entry name" value="CMD"/>
    <property type="match status" value="1"/>
</dbReference>
<accession>A0ABW9E4R3</accession>
<proteinExistence type="predicted"/>
<dbReference type="InterPro" id="IPR052512">
    <property type="entry name" value="4CMD/NDH-1_regulator"/>
</dbReference>
<organism evidence="2 3">
    <name type="scientific">Paraburkholderia metrosideri</name>
    <dbReference type="NCBI Taxonomy" id="580937"/>
    <lineage>
        <taxon>Bacteria</taxon>
        <taxon>Pseudomonadati</taxon>
        <taxon>Pseudomonadota</taxon>
        <taxon>Betaproteobacteria</taxon>
        <taxon>Burkholderiales</taxon>
        <taxon>Burkholderiaceae</taxon>
        <taxon>Paraburkholderia</taxon>
    </lineage>
</organism>
<dbReference type="InterPro" id="IPR003779">
    <property type="entry name" value="CMD-like"/>
</dbReference>
<protein>
    <submittedName>
        <fullName evidence="2">Carboxymuconolactone decarboxylase family protein</fullName>
    </submittedName>
</protein>
<evidence type="ECO:0000259" key="1">
    <source>
        <dbReference type="Pfam" id="PF02627"/>
    </source>
</evidence>
<feature type="domain" description="Carboxymuconolactone decarboxylase-like" evidence="1">
    <location>
        <begin position="42"/>
        <end position="116"/>
    </location>
</feature>
<evidence type="ECO:0000313" key="2">
    <source>
        <dbReference type="EMBL" id="MFM0642583.1"/>
    </source>
</evidence>
<dbReference type="Gene3D" id="1.20.1290.10">
    <property type="entry name" value="AhpD-like"/>
    <property type="match status" value="1"/>
</dbReference>